<dbReference type="GO" id="GO:0045087">
    <property type="term" value="P:innate immune response"/>
    <property type="evidence" value="ECO:0000318"/>
    <property type="project" value="GO_Central"/>
</dbReference>
<reference evidence="6 7" key="1">
    <citation type="journal article" date="1998" name="Science">
        <title>Genome sequence of the nematode C. elegans: a platform for investigating biology.</title>
        <authorList>
            <consortium name="The C. elegans sequencing consortium"/>
            <person name="Sulson J.E."/>
            <person name="Waterston R."/>
        </authorList>
    </citation>
    <scope>NUCLEOTIDE SEQUENCE [LARGE SCALE GENOMIC DNA]</scope>
    <source>
        <strain evidence="6 7">Bristol N2</strain>
    </source>
</reference>
<dbReference type="PROSITE" id="PS50089">
    <property type="entry name" value="ZF_RING_2"/>
    <property type="match status" value="1"/>
</dbReference>
<dbReference type="EMBL" id="BX284601">
    <property type="protein sequence ID" value="CCD72559.1"/>
    <property type="molecule type" value="Genomic_DNA"/>
</dbReference>
<dbReference type="Reactome" id="R-CEL-983168">
    <property type="pathway name" value="Antigen processing: Ubiquitination &amp; Proteasome degradation"/>
</dbReference>
<dbReference type="PROSITE" id="PS00518">
    <property type="entry name" value="ZF_RING_1"/>
    <property type="match status" value="1"/>
</dbReference>
<name>Q9N3T6_CAEEL</name>
<dbReference type="InterPro" id="IPR001841">
    <property type="entry name" value="Znf_RING"/>
</dbReference>
<dbReference type="Reactome" id="R-CEL-3134975">
    <property type="pathway name" value="Regulation of innate immune responses to cytosolic DNA"/>
</dbReference>
<evidence type="ECO:0000313" key="8">
    <source>
        <dbReference type="WormBase" id="Y47G6A.14"/>
    </source>
</evidence>
<dbReference type="Pfam" id="PF14634">
    <property type="entry name" value="zf-RING_5"/>
    <property type="match status" value="1"/>
</dbReference>
<evidence type="ECO:0007829" key="9">
    <source>
        <dbReference type="PeptideAtlas" id="Q9N3T6"/>
    </source>
</evidence>
<dbReference type="InterPro" id="IPR052667">
    <property type="entry name" value="E3_ubiquitin-ligase_RING"/>
</dbReference>
<proteinExistence type="evidence at protein level"/>
<dbReference type="SMART" id="SM00184">
    <property type="entry name" value="RING"/>
    <property type="match status" value="1"/>
</dbReference>
<dbReference type="IntAct" id="Q9N3T6">
    <property type="interactions" value="6"/>
</dbReference>
<gene>
    <name evidence="6" type="ORF">CELE_Y47G6A.14</name>
    <name evidence="6 8" type="ORF">Y47G6A.14</name>
</gene>
<dbReference type="WormBase" id="Y47G6A.14">
    <property type="protein sequence ID" value="CE34401"/>
    <property type="gene ID" value="WBGene00021640"/>
</dbReference>
<keyword evidence="9" id="KW-1267">Proteomics identification</keyword>
<keyword evidence="2 4" id="KW-0863">Zinc-finger</keyword>
<evidence type="ECO:0000259" key="5">
    <source>
        <dbReference type="PROSITE" id="PS50089"/>
    </source>
</evidence>
<dbReference type="STRING" id="6239.Y47G6A.14.1"/>
<comment type="interaction">
    <interactant intactId="EBI-329716">
        <id>Q9N3T6</id>
    </interactant>
    <interactant intactId="EBI-320420">
        <id>O18180</id>
        <label>mrpl-12</label>
    </interactant>
    <organismsDiffer>false</organismsDiffer>
    <experiments>3</experiments>
</comment>
<dbReference type="Bgee" id="WBGene00021640">
    <property type="expression patterns" value="Expressed in germ line (C elegans) and 3 other cell types or tissues"/>
</dbReference>
<sequence length="468" mass="52914">MDVNEELPTCPVCQEEFDDQKAPFIISCGHSLCETCIVHLKSDYSDAYGSGGQTQCPTCRAVVSKEKRTKNFALTNAVTMIQKLREKPKKPANAVDCTQCTKYDNESDMFVCRNCVTDAFKYDVVENLGAEVDLDIKSLALCGSCALRSHVTQGHETVAYFPVASGMNFASQLTSISLLRIELESSFGLTNAWYARFASTYKTFHTELDKMTDMMRKSKSSDVQEEFSKRIDQEIKRMSDYVQSVCLEIANKDKEYQKSFTALVAINKKDEETKCQEPVEKIFELTCSECMTKQTVERFRCCKTCIEVVGKLVDNLLETTEIDAVDLETLPICTNCIVDHHHSDGEHKTVRYSQVQEAYTSLKVFSKVEKHKDEINIKFSALLDTFKHYITQLEGYDDKITKMSKIAMESRGHPEQAEVVKGFQNELEKADHAISSLQSNADMSQTVVRMQQKRLDAVENEFGTTSDA</sequence>
<dbReference type="Reactome" id="R-CEL-9755511">
    <property type="pathway name" value="KEAP1-NFE2L2 pathway"/>
</dbReference>
<evidence type="ECO:0000256" key="4">
    <source>
        <dbReference type="PROSITE-ProRule" id="PRU00175"/>
    </source>
</evidence>
<dbReference type="PhylomeDB" id="Q9N3T6"/>
<dbReference type="Reactome" id="R-CEL-8948751">
    <property type="pathway name" value="Regulation of PTEN stability and activity"/>
</dbReference>
<evidence type="ECO:0000256" key="2">
    <source>
        <dbReference type="ARBA" id="ARBA00022771"/>
    </source>
</evidence>
<evidence type="ECO:0000313" key="6">
    <source>
        <dbReference type="EMBL" id="CCD72559.1"/>
    </source>
</evidence>
<dbReference type="OMA" id="CITRLAT"/>
<organism evidence="6 7">
    <name type="scientific">Caenorhabditis elegans</name>
    <dbReference type="NCBI Taxonomy" id="6239"/>
    <lineage>
        <taxon>Eukaryota</taxon>
        <taxon>Metazoa</taxon>
        <taxon>Ecdysozoa</taxon>
        <taxon>Nematoda</taxon>
        <taxon>Chromadorea</taxon>
        <taxon>Rhabditida</taxon>
        <taxon>Rhabditina</taxon>
        <taxon>Rhabditomorpha</taxon>
        <taxon>Rhabditoidea</taxon>
        <taxon>Rhabditidae</taxon>
        <taxon>Peloderinae</taxon>
        <taxon>Caenorhabditis</taxon>
    </lineage>
</organism>
<dbReference type="GeneID" id="189994"/>
<keyword evidence="3" id="KW-0862">Zinc</keyword>
<dbReference type="CTD" id="189994"/>
<dbReference type="InterPro" id="IPR013083">
    <property type="entry name" value="Znf_RING/FYVE/PHD"/>
</dbReference>
<dbReference type="PaxDb" id="6239-Y47G6A.14"/>
<dbReference type="FunCoup" id="Q9N3T6">
    <property type="interactions" value="130"/>
</dbReference>
<dbReference type="InParanoid" id="Q9N3T6"/>
<evidence type="ECO:0000256" key="3">
    <source>
        <dbReference type="ARBA" id="ARBA00022833"/>
    </source>
</evidence>
<dbReference type="SUPFAM" id="SSF57850">
    <property type="entry name" value="RING/U-box"/>
    <property type="match status" value="1"/>
</dbReference>
<keyword evidence="7" id="KW-1185">Reference proteome</keyword>
<dbReference type="InterPro" id="IPR017907">
    <property type="entry name" value="Znf_RING_CS"/>
</dbReference>
<dbReference type="DIP" id="DIP-26247N"/>
<dbReference type="PANTHER" id="PTHR47156">
    <property type="entry name" value="PROTEIN CBG20824"/>
    <property type="match status" value="1"/>
</dbReference>
<dbReference type="CDD" id="cd16564">
    <property type="entry name" value="RING-HC_RNF222"/>
    <property type="match status" value="1"/>
</dbReference>
<dbReference type="eggNOG" id="ENOG502RTA6">
    <property type="taxonomic scope" value="Eukaryota"/>
</dbReference>
<dbReference type="KEGG" id="cel:CELE_Y47G6A.14"/>
<dbReference type="UCSC" id="Y47G6A.14">
    <property type="organism name" value="c. elegans"/>
</dbReference>
<dbReference type="RefSeq" id="NP_491164.2">
    <property type="nucleotide sequence ID" value="NM_058763.6"/>
</dbReference>
<dbReference type="Gene3D" id="3.30.40.10">
    <property type="entry name" value="Zinc/RING finger domain, C3HC4 (zinc finger)"/>
    <property type="match status" value="1"/>
</dbReference>
<accession>Q9N3T6</accession>
<dbReference type="AGR" id="WB:WBGene00021640"/>
<evidence type="ECO:0000256" key="1">
    <source>
        <dbReference type="ARBA" id="ARBA00022723"/>
    </source>
</evidence>
<dbReference type="HOGENOM" id="CLU_584266_0_0_1"/>
<keyword evidence="1" id="KW-0479">Metal-binding</keyword>
<dbReference type="SMR" id="Q9N3T6"/>
<protein>
    <submittedName>
        <fullName evidence="6">RING-type domain-containing protein</fullName>
    </submittedName>
</protein>
<feature type="domain" description="RING-type" evidence="5">
    <location>
        <begin position="10"/>
        <end position="60"/>
    </location>
</feature>
<dbReference type="Proteomes" id="UP000001940">
    <property type="component" value="Chromosome I"/>
</dbReference>
<evidence type="ECO:0000313" key="7">
    <source>
        <dbReference type="Proteomes" id="UP000001940"/>
    </source>
</evidence>
<dbReference type="PANTHER" id="PTHR47156:SF10">
    <property type="entry name" value="E3 UBIQUITIN-PROTEIN LIGASE TRIM-21-RELATED"/>
    <property type="match status" value="1"/>
</dbReference>
<dbReference type="PeptideAtlas" id="Q9N3T6"/>
<dbReference type="OrthoDB" id="7754674at2759"/>
<dbReference type="GO" id="GO:0008270">
    <property type="term" value="F:zinc ion binding"/>
    <property type="evidence" value="ECO:0007669"/>
    <property type="project" value="UniProtKB-KW"/>
</dbReference>
<dbReference type="AlphaFoldDB" id="Q9N3T6"/>